<keyword evidence="1" id="KW-0472">Membrane</keyword>
<keyword evidence="3" id="KW-1185">Reference proteome</keyword>
<feature type="transmembrane region" description="Helical" evidence="1">
    <location>
        <begin position="95"/>
        <end position="116"/>
    </location>
</feature>
<feature type="transmembrane region" description="Helical" evidence="1">
    <location>
        <begin position="270"/>
        <end position="287"/>
    </location>
</feature>
<keyword evidence="1" id="KW-0812">Transmembrane</keyword>
<evidence type="ECO:0008006" key="4">
    <source>
        <dbReference type="Google" id="ProtNLM"/>
    </source>
</evidence>
<feature type="transmembrane region" description="Helical" evidence="1">
    <location>
        <begin position="380"/>
        <end position="398"/>
    </location>
</feature>
<dbReference type="RefSeq" id="WP_344642988.1">
    <property type="nucleotide sequence ID" value="NZ_BAAASS010000003.1"/>
</dbReference>
<gene>
    <name evidence="2" type="ORF">ACFPN6_01685</name>
</gene>
<dbReference type="Proteomes" id="UP001596156">
    <property type="component" value="Unassembled WGS sequence"/>
</dbReference>
<name>A0ABW0CZ39_STRFI</name>
<feature type="transmembrane region" description="Helical" evidence="1">
    <location>
        <begin position="299"/>
        <end position="316"/>
    </location>
</feature>
<protein>
    <recommendedName>
        <fullName evidence="4">Glycosyltransferase RgtA/B/C/D-like domain-containing protein</fullName>
    </recommendedName>
</protein>
<dbReference type="EMBL" id="JBHSKL010000003">
    <property type="protein sequence ID" value="MFC5223328.1"/>
    <property type="molecule type" value="Genomic_DNA"/>
</dbReference>
<accession>A0ABW0CZ39</accession>
<feature type="transmembrane region" description="Helical" evidence="1">
    <location>
        <begin position="322"/>
        <end position="343"/>
    </location>
</feature>
<organism evidence="2 3">
    <name type="scientific">Streptomyces fimbriatus</name>
    <dbReference type="NCBI Taxonomy" id="68197"/>
    <lineage>
        <taxon>Bacteria</taxon>
        <taxon>Bacillati</taxon>
        <taxon>Actinomycetota</taxon>
        <taxon>Actinomycetes</taxon>
        <taxon>Kitasatosporales</taxon>
        <taxon>Streptomycetaceae</taxon>
        <taxon>Streptomyces</taxon>
    </lineage>
</organism>
<feature type="transmembrane region" description="Helical" evidence="1">
    <location>
        <begin position="350"/>
        <end position="368"/>
    </location>
</feature>
<feature type="transmembrane region" description="Helical" evidence="1">
    <location>
        <begin position="149"/>
        <end position="166"/>
    </location>
</feature>
<feature type="transmembrane region" description="Helical" evidence="1">
    <location>
        <begin position="410"/>
        <end position="428"/>
    </location>
</feature>
<keyword evidence="1" id="KW-1133">Transmembrane helix</keyword>
<proteinExistence type="predicted"/>
<sequence length="564" mass="60020">MTDLLIPQPPAQPSAGRPARATRLVAGLAAGALLVHSVVTARLHGDIRYVLACLRSGEAVGVSPSETFTHRPYFYRWFVHGLDQLTAGPTVVREAVLRAVGVMLCLAVGLALRAALRRRLPYREADLAGAAVALVLALAPRTDFLQPEWTAALLSVLAVAVVLAVARPLPAAALAAVPLGLAVMMKYSTAATALIALLIVFAADRVRALLLAAATAVSGALLLGFSLWSGSREWQWIRDMPQINQGSLSRQGLRPGELFARSVDFLADRAVLSPVLLLLPAALLLLLACQDDRRRRTQWAVLAAATAAVGLGAVVVQGNWFAYHAAALPVGAAAVWGLAVARWYGARGRLPLWFLVASATAAVLAPLYSTAPGALQRSAVVWLAGLVALGAALCDLRPARDASGFRLPPAAAGLAGVALIAVAVWPAAPHLMDRGRVGDTNAAYLRASEAKADAAADVRRRLPDGALVQYLAFGDEAYFIGHASPCPYPVPTFLQRTRYLPDVRTLDSYAENARCLEEDPPRYAVLNRGWFPPAKVDRALARRIEARYDCPPAPVTRLVVCRLR</sequence>
<feature type="transmembrane region" description="Helical" evidence="1">
    <location>
        <begin position="172"/>
        <end position="201"/>
    </location>
</feature>
<evidence type="ECO:0000256" key="1">
    <source>
        <dbReference type="SAM" id="Phobius"/>
    </source>
</evidence>
<feature type="transmembrane region" description="Helical" evidence="1">
    <location>
        <begin position="208"/>
        <end position="228"/>
    </location>
</feature>
<feature type="transmembrane region" description="Helical" evidence="1">
    <location>
        <begin position="21"/>
        <end position="39"/>
    </location>
</feature>
<evidence type="ECO:0000313" key="3">
    <source>
        <dbReference type="Proteomes" id="UP001596156"/>
    </source>
</evidence>
<reference evidence="3" key="1">
    <citation type="journal article" date="2019" name="Int. J. Syst. Evol. Microbiol.">
        <title>The Global Catalogue of Microorganisms (GCM) 10K type strain sequencing project: providing services to taxonomists for standard genome sequencing and annotation.</title>
        <authorList>
            <consortium name="The Broad Institute Genomics Platform"/>
            <consortium name="The Broad Institute Genome Sequencing Center for Infectious Disease"/>
            <person name="Wu L."/>
            <person name="Ma J."/>
        </authorList>
    </citation>
    <scope>NUCLEOTIDE SEQUENCE [LARGE SCALE GENOMIC DNA]</scope>
    <source>
        <strain evidence="3">CCM 8479</strain>
    </source>
</reference>
<evidence type="ECO:0000313" key="2">
    <source>
        <dbReference type="EMBL" id="MFC5223328.1"/>
    </source>
</evidence>
<comment type="caution">
    <text evidence="2">The sequence shown here is derived from an EMBL/GenBank/DDBJ whole genome shotgun (WGS) entry which is preliminary data.</text>
</comment>